<dbReference type="InterPro" id="IPR013216">
    <property type="entry name" value="Methyltransf_11"/>
</dbReference>
<evidence type="ECO:0000259" key="2">
    <source>
        <dbReference type="Pfam" id="PF08241"/>
    </source>
</evidence>
<name>A0A382D0E0_9ZZZZ</name>
<evidence type="ECO:0000256" key="1">
    <source>
        <dbReference type="ARBA" id="ARBA00022679"/>
    </source>
</evidence>
<dbReference type="PANTHER" id="PTHR44068">
    <property type="entry name" value="ZGC:194242"/>
    <property type="match status" value="1"/>
</dbReference>
<reference evidence="3" key="1">
    <citation type="submission" date="2018-05" db="EMBL/GenBank/DDBJ databases">
        <authorList>
            <person name="Lanie J.A."/>
            <person name="Ng W.-L."/>
            <person name="Kazmierczak K.M."/>
            <person name="Andrzejewski T.M."/>
            <person name="Davidsen T.M."/>
            <person name="Wayne K.J."/>
            <person name="Tettelin H."/>
            <person name="Glass J.I."/>
            <person name="Rusch D."/>
            <person name="Podicherti R."/>
            <person name="Tsui H.-C.T."/>
            <person name="Winkler M.E."/>
        </authorList>
    </citation>
    <scope>NUCLEOTIDE SEQUENCE</scope>
</reference>
<dbReference type="GO" id="GO:0008757">
    <property type="term" value="F:S-adenosylmethionine-dependent methyltransferase activity"/>
    <property type="evidence" value="ECO:0007669"/>
    <property type="project" value="InterPro"/>
</dbReference>
<dbReference type="AlphaFoldDB" id="A0A382D0E0"/>
<dbReference type="Gene3D" id="3.40.50.150">
    <property type="entry name" value="Vaccinia Virus protein VP39"/>
    <property type="match status" value="1"/>
</dbReference>
<evidence type="ECO:0000313" key="3">
    <source>
        <dbReference type="EMBL" id="SVB31795.1"/>
    </source>
</evidence>
<dbReference type="InterPro" id="IPR029063">
    <property type="entry name" value="SAM-dependent_MTases_sf"/>
</dbReference>
<keyword evidence="1" id="KW-0808">Transferase</keyword>
<dbReference type="PANTHER" id="PTHR44068:SF11">
    <property type="entry name" value="GERANYL DIPHOSPHATE 2-C-METHYLTRANSFERASE"/>
    <property type="match status" value="1"/>
</dbReference>
<organism evidence="3">
    <name type="scientific">marine metagenome</name>
    <dbReference type="NCBI Taxonomy" id="408172"/>
    <lineage>
        <taxon>unclassified sequences</taxon>
        <taxon>metagenomes</taxon>
        <taxon>ecological metagenomes</taxon>
    </lineage>
</organism>
<proteinExistence type="predicted"/>
<dbReference type="EMBL" id="UINC01036988">
    <property type="protein sequence ID" value="SVB31795.1"/>
    <property type="molecule type" value="Genomic_DNA"/>
</dbReference>
<dbReference type="InterPro" id="IPR050447">
    <property type="entry name" value="Erg6_SMT_methyltransf"/>
</dbReference>
<dbReference type="CDD" id="cd02440">
    <property type="entry name" value="AdoMet_MTases"/>
    <property type="match status" value="1"/>
</dbReference>
<gene>
    <name evidence="3" type="ORF">METZ01_LOCUS184649</name>
</gene>
<dbReference type="SUPFAM" id="SSF53335">
    <property type="entry name" value="S-adenosyl-L-methionine-dependent methyltransferases"/>
    <property type="match status" value="1"/>
</dbReference>
<protein>
    <recommendedName>
        <fullName evidence="2">Methyltransferase type 11 domain-containing protein</fullName>
    </recommendedName>
</protein>
<sequence length="268" mass="30638">MLQKLLLWFIHLNPSSKRWFWRKWYNALARKAQNPDFRFMNYGYDEDGFLPDLSVEDEEERYPIHLYHHVATQVDLVGKKVLEVGSGRGGGASYVARYLNTGSVYGIDVSSAAIELCEEIHAIENLSFSEGDSEDIPFDDGFFDIVLNVESSHCYGDVDQFLSEAHRVLKPGGYFLWCDLRSRNAVENMGRQFRLSGLEEMQTQDITTNIISALEKMSEKRKEAISSAVPRIFQKLFESYAGVKDSRVYNSFKDGSLVYLSAALKRPE</sequence>
<accession>A0A382D0E0</accession>
<feature type="domain" description="Methyltransferase type 11" evidence="2">
    <location>
        <begin position="82"/>
        <end position="176"/>
    </location>
</feature>
<dbReference type="Pfam" id="PF08241">
    <property type="entry name" value="Methyltransf_11"/>
    <property type="match status" value="1"/>
</dbReference>